<comment type="subcellular location">
    <subcellularLocation>
        <location evidence="1">Membrane</location>
        <topology evidence="1">Multi-pass membrane protein</topology>
    </subcellularLocation>
</comment>
<evidence type="ECO:0000256" key="5">
    <source>
        <dbReference type="ARBA" id="ARBA00022989"/>
    </source>
</evidence>
<evidence type="ECO:0000256" key="10">
    <source>
        <dbReference type="SAM" id="Phobius"/>
    </source>
</evidence>
<keyword evidence="3" id="KW-0808">Transferase</keyword>
<keyword evidence="6" id="KW-0443">Lipid metabolism</keyword>
<evidence type="ECO:0000256" key="1">
    <source>
        <dbReference type="ARBA" id="ARBA00004141"/>
    </source>
</evidence>
<feature type="transmembrane region" description="Helical" evidence="10">
    <location>
        <begin position="176"/>
        <end position="195"/>
    </location>
</feature>
<organism evidence="11">
    <name type="scientific">freshwater metagenome</name>
    <dbReference type="NCBI Taxonomy" id="449393"/>
    <lineage>
        <taxon>unclassified sequences</taxon>
        <taxon>metagenomes</taxon>
        <taxon>ecological metagenomes</taxon>
    </lineage>
</organism>
<dbReference type="InterPro" id="IPR000462">
    <property type="entry name" value="CDP-OH_P_trans"/>
</dbReference>
<dbReference type="PROSITE" id="PS00379">
    <property type="entry name" value="CDP_ALCOHOL_P_TRANSF"/>
    <property type="match status" value="1"/>
</dbReference>
<dbReference type="Pfam" id="PF01066">
    <property type="entry name" value="CDP-OH_P_transf"/>
    <property type="match status" value="1"/>
</dbReference>
<keyword evidence="9" id="KW-1208">Phospholipid metabolism</keyword>
<dbReference type="EMBL" id="CAEZSR010000001">
    <property type="protein sequence ID" value="CAB4536779.1"/>
    <property type="molecule type" value="Genomic_DNA"/>
</dbReference>
<dbReference type="GO" id="GO:0016020">
    <property type="term" value="C:membrane"/>
    <property type="evidence" value="ECO:0007669"/>
    <property type="project" value="UniProtKB-SubCell"/>
</dbReference>
<feature type="transmembrane region" description="Helical" evidence="10">
    <location>
        <begin position="26"/>
        <end position="49"/>
    </location>
</feature>
<evidence type="ECO:0000256" key="3">
    <source>
        <dbReference type="ARBA" id="ARBA00022679"/>
    </source>
</evidence>
<dbReference type="InterPro" id="IPR048254">
    <property type="entry name" value="CDP_ALCOHOL_P_TRANSF_CS"/>
</dbReference>
<evidence type="ECO:0000256" key="6">
    <source>
        <dbReference type="ARBA" id="ARBA00023098"/>
    </source>
</evidence>
<dbReference type="InterPro" id="IPR043130">
    <property type="entry name" value="CDP-OH_PTrfase_TM_dom"/>
</dbReference>
<keyword evidence="2" id="KW-0444">Lipid biosynthesis</keyword>
<dbReference type="AlphaFoldDB" id="A0A6J6BEG1"/>
<keyword evidence="7 10" id="KW-0472">Membrane</keyword>
<feature type="transmembrane region" description="Helical" evidence="10">
    <location>
        <begin position="95"/>
        <end position="113"/>
    </location>
</feature>
<protein>
    <submittedName>
        <fullName evidence="11">Unannotated protein</fullName>
    </submittedName>
</protein>
<dbReference type="InterPro" id="IPR050324">
    <property type="entry name" value="CDP-alcohol_PTase-I"/>
</dbReference>
<evidence type="ECO:0000256" key="7">
    <source>
        <dbReference type="ARBA" id="ARBA00023136"/>
    </source>
</evidence>
<gene>
    <name evidence="11" type="ORF">UFOPK1493_00044</name>
</gene>
<reference evidence="11" key="1">
    <citation type="submission" date="2020-05" db="EMBL/GenBank/DDBJ databases">
        <authorList>
            <person name="Chiriac C."/>
            <person name="Salcher M."/>
            <person name="Ghai R."/>
            <person name="Kavagutti S V."/>
        </authorList>
    </citation>
    <scope>NUCLEOTIDE SEQUENCE</scope>
</reference>
<proteinExistence type="predicted"/>
<keyword evidence="5 10" id="KW-1133">Transmembrane helix</keyword>
<evidence type="ECO:0000256" key="9">
    <source>
        <dbReference type="ARBA" id="ARBA00023264"/>
    </source>
</evidence>
<name>A0A6J6BEG1_9ZZZZ</name>
<evidence type="ECO:0000256" key="2">
    <source>
        <dbReference type="ARBA" id="ARBA00022516"/>
    </source>
</evidence>
<dbReference type="PANTHER" id="PTHR14269">
    <property type="entry name" value="CDP-DIACYLGLYCEROL--GLYCEROL-3-PHOSPHATE 3-PHOSPHATIDYLTRANSFERASE-RELATED"/>
    <property type="match status" value="1"/>
</dbReference>
<dbReference type="PANTHER" id="PTHR14269:SF62">
    <property type="entry name" value="CDP-DIACYLGLYCEROL--GLYCEROL-3-PHOSPHATE 3-PHOSPHATIDYLTRANSFERASE 1, CHLOROPLASTIC"/>
    <property type="match status" value="1"/>
</dbReference>
<sequence>MSEAAATDPTSDPTSQLSTQLSTHRILTAPNAFTFLRLCCIPIFVWLLFGRDDQVAAAWLLGALGATDWVDGWLARRFHQVSEFGKIFDPTADRLLFIVAISSILWYGIPPAWVMWAIVVREVVVGATMAIATLAFGMERFDVTYLGKLATFLLMFAVPGFMLGDPDSGSWGQQGFLIASWILAVPGLAISYWTAVQYVPKVRDGIAAGRAHRAARTAGSGTSAGGGGAT</sequence>
<evidence type="ECO:0000256" key="8">
    <source>
        <dbReference type="ARBA" id="ARBA00023209"/>
    </source>
</evidence>
<keyword evidence="8" id="KW-0594">Phospholipid biosynthesis</keyword>
<dbReference type="Gene3D" id="1.20.120.1760">
    <property type="match status" value="1"/>
</dbReference>
<dbReference type="GO" id="GO:0046474">
    <property type="term" value="P:glycerophospholipid biosynthetic process"/>
    <property type="evidence" value="ECO:0007669"/>
    <property type="project" value="TreeGrafter"/>
</dbReference>
<evidence type="ECO:0000313" key="11">
    <source>
        <dbReference type="EMBL" id="CAB4536779.1"/>
    </source>
</evidence>
<evidence type="ECO:0000256" key="4">
    <source>
        <dbReference type="ARBA" id="ARBA00022692"/>
    </source>
</evidence>
<accession>A0A6J6BEG1</accession>
<feature type="transmembrane region" description="Helical" evidence="10">
    <location>
        <begin position="145"/>
        <end position="164"/>
    </location>
</feature>
<keyword evidence="4 10" id="KW-0812">Transmembrane</keyword>
<dbReference type="GO" id="GO:0016780">
    <property type="term" value="F:phosphotransferase activity, for other substituted phosphate groups"/>
    <property type="evidence" value="ECO:0007669"/>
    <property type="project" value="InterPro"/>
</dbReference>